<sequence length="919" mass="102269">MNPPTYMIAPQLQHLGIQSTEESVQEESSLGMSAIIYNYLGNESDVRASVLLSQIKHVKDQKQQQKLPLNEVDLNVQQNKINKIDEIVACYDEPIIEIADSSAKPLYNMEKWRHNNENLNTALHSTPKESVPVSAINVTKSDTHTGSKSPGSKSPGSKSSKSQTTYYTVKENIAYLTPPSGDSNFHISKRGSNTLNIPSPNIQYKELDKSVDWRELLAQKTSSINVGLAKGMSCEAPIKVTSLVDSWLTARIVIDQLQSNEVTIDVPRFPVLLSPLKSECMIFNITSMIELKKTLLPFTIYLKDSSIDLEIQQKGYFEVDFKMPMMQAITVEGLNKGIRFQSVQETVTVYKTFVLISDCPRDLQLDMSISEGNSLFAIANLQEIKRSEIKKYLSNSESRVDDVKLNRNKILKQNKQLCRLTNGNAIKATLVFTAPRLADLKLEKSQDIKLSNSGTVVGTWKATLKDVNGKLETNFQVSPELFVVHPGASTVVNVHYKGPQDKLIQALLIFKDIVSNVETTVNLSGGKIKPAQFPIKTTYSELSWVRKGRKELKIKNDSEKKVTAKFKISGDGFIMETSRGSGTDLQLSFGPKECKDMLIIFEPSSPIPHKGKLMITLDGEPESAKSLDRTSHLLLRSEEFLESGEQRLENDCIRHTVSQSLESEDSREQRLENGCIQHAVSQTLESDDSKEQRLESDRHHPQNLLEFVRFYACDAGPAPSWAGLVTCGETALVAASARAPLQLTLHNRSRVPAFISAKLHFNLQYMSVSSKSRLAGARSVVRGRESARLVLHVDWAGVERAARDAGAAAARTLATLSVLTGAEYTRHRIIRVLREESNGEIKTENLSEHLSRLVGPFEGEDSSTDELLADFEETRKSLEVLVSGIQELSAQVDLTRELSDDVTILISDDSVLEYKTLCD</sequence>
<comment type="caution">
    <text evidence="2">The sequence shown here is derived from an EMBL/GenBank/DDBJ whole genome shotgun (WGS) entry which is preliminary data.</text>
</comment>
<dbReference type="SUPFAM" id="SSF49354">
    <property type="entry name" value="PapD-like"/>
    <property type="match status" value="1"/>
</dbReference>
<dbReference type="InterPro" id="IPR013783">
    <property type="entry name" value="Ig-like_fold"/>
</dbReference>
<proteinExistence type="predicted"/>
<dbReference type="Proteomes" id="UP000299102">
    <property type="component" value="Unassembled WGS sequence"/>
</dbReference>
<dbReference type="STRING" id="151549.A0A4C1XZT3"/>
<evidence type="ECO:0000313" key="3">
    <source>
        <dbReference type="Proteomes" id="UP000299102"/>
    </source>
</evidence>
<accession>A0A4C1XZT3</accession>
<dbReference type="InterPro" id="IPR008962">
    <property type="entry name" value="PapD-like_sf"/>
</dbReference>
<dbReference type="AlphaFoldDB" id="A0A4C1XZT3"/>
<reference evidence="2 3" key="1">
    <citation type="journal article" date="2019" name="Commun. Biol.">
        <title>The bagworm genome reveals a unique fibroin gene that provides high tensile strength.</title>
        <authorList>
            <person name="Kono N."/>
            <person name="Nakamura H."/>
            <person name="Ohtoshi R."/>
            <person name="Tomita M."/>
            <person name="Numata K."/>
            <person name="Arakawa K."/>
        </authorList>
    </citation>
    <scope>NUCLEOTIDE SEQUENCE [LARGE SCALE GENOMIC DNA]</scope>
</reference>
<feature type="region of interest" description="Disordered" evidence="1">
    <location>
        <begin position="140"/>
        <end position="163"/>
    </location>
</feature>
<evidence type="ECO:0000256" key="1">
    <source>
        <dbReference type="SAM" id="MobiDB-lite"/>
    </source>
</evidence>
<dbReference type="Gene3D" id="2.60.40.10">
    <property type="entry name" value="Immunoglobulins"/>
    <property type="match status" value="1"/>
</dbReference>
<name>A0A4C1XZT3_EUMVA</name>
<gene>
    <name evidence="2" type="ORF">EVAR_47403_1</name>
</gene>
<evidence type="ECO:0008006" key="4">
    <source>
        <dbReference type="Google" id="ProtNLM"/>
    </source>
</evidence>
<dbReference type="EMBL" id="BGZK01001031">
    <property type="protein sequence ID" value="GBP69128.1"/>
    <property type="molecule type" value="Genomic_DNA"/>
</dbReference>
<keyword evidence="3" id="KW-1185">Reference proteome</keyword>
<organism evidence="2 3">
    <name type="scientific">Eumeta variegata</name>
    <name type="common">Bagworm moth</name>
    <name type="synonym">Eumeta japonica</name>
    <dbReference type="NCBI Taxonomy" id="151549"/>
    <lineage>
        <taxon>Eukaryota</taxon>
        <taxon>Metazoa</taxon>
        <taxon>Ecdysozoa</taxon>
        <taxon>Arthropoda</taxon>
        <taxon>Hexapoda</taxon>
        <taxon>Insecta</taxon>
        <taxon>Pterygota</taxon>
        <taxon>Neoptera</taxon>
        <taxon>Endopterygota</taxon>
        <taxon>Lepidoptera</taxon>
        <taxon>Glossata</taxon>
        <taxon>Ditrysia</taxon>
        <taxon>Tineoidea</taxon>
        <taxon>Psychidae</taxon>
        <taxon>Oiketicinae</taxon>
        <taxon>Eumeta</taxon>
    </lineage>
</organism>
<feature type="compositionally biased region" description="Low complexity" evidence="1">
    <location>
        <begin position="146"/>
        <end position="162"/>
    </location>
</feature>
<dbReference type="OrthoDB" id="7473180at2759"/>
<evidence type="ECO:0000313" key="2">
    <source>
        <dbReference type="EMBL" id="GBP69128.1"/>
    </source>
</evidence>
<protein>
    <recommendedName>
        <fullName evidence="4">Centrosomal protein of 192 kDa</fullName>
    </recommendedName>
</protein>